<comment type="caution">
    <text evidence="5">The sequence shown here is derived from an EMBL/GenBank/DDBJ whole genome shotgun (WGS) entry which is preliminary data.</text>
</comment>
<evidence type="ECO:0000313" key="6">
    <source>
        <dbReference type="Proteomes" id="UP000322899"/>
    </source>
</evidence>
<evidence type="ECO:0000313" key="5">
    <source>
        <dbReference type="EMBL" id="KAA0176075.1"/>
    </source>
</evidence>
<keyword evidence="7" id="KW-1185">Reference proteome</keyword>
<evidence type="ECO:0000313" key="9">
    <source>
        <dbReference type="Proteomes" id="UP000325113"/>
    </source>
</evidence>
<accession>A0A5A8EDX5</accession>
<evidence type="ECO:0000313" key="2">
    <source>
        <dbReference type="EMBL" id="KAA0151722.1"/>
    </source>
</evidence>
<evidence type="ECO:0000313" key="3">
    <source>
        <dbReference type="EMBL" id="KAA0167438.1"/>
    </source>
</evidence>
<protein>
    <recommendedName>
        <fullName evidence="10">PHD finger-like domain-containing protein 5A</fullName>
    </recommendedName>
</protein>
<evidence type="ECO:0000313" key="8">
    <source>
        <dbReference type="Proteomes" id="UP000324907"/>
    </source>
</evidence>
<dbReference type="Proteomes" id="UP000323011">
    <property type="component" value="Unassembled WGS sequence"/>
</dbReference>
<dbReference type="OMA" id="AYYCWEC"/>
<evidence type="ECO:0008006" key="10">
    <source>
        <dbReference type="Google" id="ProtNLM"/>
    </source>
</evidence>
<dbReference type="PANTHER" id="PTHR13120">
    <property type="entry name" value="PHD FINGER-LIKE DOMAIN-CONTAINING PROTEIN 5A"/>
    <property type="match status" value="1"/>
</dbReference>
<dbReference type="EMBL" id="VLTN01000025">
    <property type="protein sequence ID" value="KAA0151722.1"/>
    <property type="molecule type" value="Genomic_DNA"/>
</dbReference>
<evidence type="ECO:0000313" key="7">
    <source>
        <dbReference type="Proteomes" id="UP000323011"/>
    </source>
</evidence>
<dbReference type="EMBL" id="VLTO01000010">
    <property type="protein sequence ID" value="KAA0176075.1"/>
    <property type="molecule type" value="Genomic_DNA"/>
</dbReference>
<dbReference type="InterPro" id="IPR005345">
    <property type="entry name" value="PHF5"/>
</dbReference>
<dbReference type="AlphaFoldDB" id="A0A5A8EDX5"/>
<dbReference type="EMBL" id="VLTM01000005">
    <property type="protein sequence ID" value="KAA0167438.1"/>
    <property type="molecule type" value="Genomic_DNA"/>
</dbReference>
<dbReference type="Proteomes" id="UP000322899">
    <property type="component" value="Unassembled WGS sequence"/>
</dbReference>
<dbReference type="Proteomes" id="UP000324907">
    <property type="component" value="Unassembled WGS sequence"/>
</dbReference>
<evidence type="ECO:0000256" key="1">
    <source>
        <dbReference type="ARBA" id="ARBA00008626"/>
    </source>
</evidence>
<dbReference type="Proteomes" id="UP000325113">
    <property type="component" value="Unassembled WGS sequence"/>
</dbReference>
<sequence>MARHQTDLVLCRKLPGISTGMLCARHEGVCVICDSYARPHRVARICDECDYGSMKGSGKGKCVVCGNDGVEPAYYCFECCAQEKDRDGCPQVINIGQSRADWYYQKKKYGFQAR</sequence>
<organism evidence="5 6">
    <name type="scientific">Cafeteria roenbergensis</name>
    <name type="common">Marine flagellate</name>
    <dbReference type="NCBI Taxonomy" id="33653"/>
    <lineage>
        <taxon>Eukaryota</taxon>
        <taxon>Sar</taxon>
        <taxon>Stramenopiles</taxon>
        <taxon>Bigyra</taxon>
        <taxon>Opalozoa</taxon>
        <taxon>Bicosoecida</taxon>
        <taxon>Cafeteriaceae</taxon>
        <taxon>Cafeteria</taxon>
    </lineage>
</organism>
<gene>
    <name evidence="5" type="ORF">FNF27_02467</name>
    <name evidence="4" type="ORF">FNF28_00040</name>
    <name evidence="2" type="ORF">FNF29_04407</name>
    <name evidence="3" type="ORF">FNF31_00878</name>
</gene>
<dbReference type="PIRSF" id="PIRSF016468">
    <property type="entry name" value="PHF5"/>
    <property type="match status" value="1"/>
</dbReference>
<evidence type="ECO:0000313" key="4">
    <source>
        <dbReference type="EMBL" id="KAA0172356.1"/>
    </source>
</evidence>
<comment type="similarity">
    <text evidence="1">Belongs to the PHF5 family.</text>
</comment>
<reference evidence="6 7" key="1">
    <citation type="submission" date="2019-07" db="EMBL/GenBank/DDBJ databases">
        <title>Genomes of Cafeteria roenbergensis.</title>
        <authorList>
            <person name="Fischer M.G."/>
            <person name="Hackl T."/>
            <person name="Roman M."/>
        </authorList>
    </citation>
    <scope>NUCLEOTIDE SEQUENCE [LARGE SCALE GENOMIC DNA]</scope>
    <source>
        <strain evidence="2 7">BVI</strain>
        <strain evidence="3 9">Cflag</strain>
        <strain evidence="5 6">E4-10P</strain>
        <strain evidence="4 8">RCC970-E3</strain>
    </source>
</reference>
<dbReference type="EMBL" id="VLTL01000001">
    <property type="protein sequence ID" value="KAA0172356.1"/>
    <property type="molecule type" value="Genomic_DNA"/>
</dbReference>
<dbReference type="GO" id="GO:0000398">
    <property type="term" value="P:mRNA splicing, via spliceosome"/>
    <property type="evidence" value="ECO:0007669"/>
    <property type="project" value="InterPro"/>
</dbReference>
<dbReference type="OrthoDB" id="10248186at2759"/>
<dbReference type="Pfam" id="PF03660">
    <property type="entry name" value="PHF5"/>
    <property type="match status" value="1"/>
</dbReference>
<proteinExistence type="inferred from homology"/>
<name>A0A5A8EDX5_CAFRO</name>